<name>A0A0E9VPP3_ANGAN</name>
<dbReference type="AlphaFoldDB" id="A0A0E9VPP3"/>
<dbReference type="EMBL" id="GBXM01028576">
    <property type="protein sequence ID" value="JAH80001.1"/>
    <property type="molecule type" value="Transcribed_RNA"/>
</dbReference>
<accession>A0A0E9VPP3</accession>
<reference evidence="1" key="2">
    <citation type="journal article" date="2015" name="Fish Shellfish Immunol.">
        <title>Early steps in the European eel (Anguilla anguilla)-Vibrio vulnificus interaction in the gills: Role of the RtxA13 toxin.</title>
        <authorList>
            <person name="Callol A."/>
            <person name="Pajuelo D."/>
            <person name="Ebbesson L."/>
            <person name="Teles M."/>
            <person name="MacKenzie S."/>
            <person name="Amaro C."/>
        </authorList>
    </citation>
    <scope>NUCLEOTIDE SEQUENCE</scope>
</reference>
<evidence type="ECO:0000313" key="1">
    <source>
        <dbReference type="EMBL" id="JAH80001.1"/>
    </source>
</evidence>
<protein>
    <submittedName>
        <fullName evidence="1">Uncharacterized protein</fullName>
    </submittedName>
</protein>
<sequence length="25" mass="2979">MLIGVKNYPHRHTIFSRNILVNNIQ</sequence>
<reference evidence="1" key="1">
    <citation type="submission" date="2014-11" db="EMBL/GenBank/DDBJ databases">
        <authorList>
            <person name="Amaro Gonzalez C."/>
        </authorList>
    </citation>
    <scope>NUCLEOTIDE SEQUENCE</scope>
</reference>
<proteinExistence type="predicted"/>
<organism evidence="1">
    <name type="scientific">Anguilla anguilla</name>
    <name type="common">European freshwater eel</name>
    <name type="synonym">Muraena anguilla</name>
    <dbReference type="NCBI Taxonomy" id="7936"/>
    <lineage>
        <taxon>Eukaryota</taxon>
        <taxon>Metazoa</taxon>
        <taxon>Chordata</taxon>
        <taxon>Craniata</taxon>
        <taxon>Vertebrata</taxon>
        <taxon>Euteleostomi</taxon>
        <taxon>Actinopterygii</taxon>
        <taxon>Neopterygii</taxon>
        <taxon>Teleostei</taxon>
        <taxon>Anguilliformes</taxon>
        <taxon>Anguillidae</taxon>
        <taxon>Anguilla</taxon>
    </lineage>
</organism>